<keyword evidence="3" id="KW-0677">Repeat</keyword>
<evidence type="ECO:0000256" key="5">
    <source>
        <dbReference type="ARBA" id="ARBA00022833"/>
    </source>
</evidence>
<dbReference type="GO" id="GO:0003730">
    <property type="term" value="F:mRNA 3'-UTR binding"/>
    <property type="evidence" value="ECO:0007669"/>
    <property type="project" value="TreeGrafter"/>
</dbReference>
<dbReference type="GO" id="GO:2000765">
    <property type="term" value="P:regulation of cytoplasmic translation"/>
    <property type="evidence" value="ECO:0007669"/>
    <property type="project" value="TreeGrafter"/>
</dbReference>
<evidence type="ECO:0000256" key="6">
    <source>
        <dbReference type="ARBA" id="ARBA00023242"/>
    </source>
</evidence>
<feature type="compositionally biased region" description="Basic and acidic residues" evidence="7">
    <location>
        <begin position="228"/>
        <end position="246"/>
    </location>
</feature>
<organism evidence="9 10">
    <name type="scientific">Camelus dromedarius</name>
    <name type="common">Dromedary</name>
    <name type="synonym">Arabian camel</name>
    <dbReference type="NCBI Taxonomy" id="9838"/>
    <lineage>
        <taxon>Eukaryota</taxon>
        <taxon>Metazoa</taxon>
        <taxon>Chordata</taxon>
        <taxon>Craniata</taxon>
        <taxon>Vertebrata</taxon>
        <taxon>Euteleostomi</taxon>
        <taxon>Mammalia</taxon>
        <taxon>Eutheria</taxon>
        <taxon>Laurasiatheria</taxon>
        <taxon>Artiodactyla</taxon>
        <taxon>Tylopoda</taxon>
        <taxon>Camelidae</taxon>
        <taxon>Camelus</taxon>
    </lineage>
</organism>
<gene>
    <name evidence="9" type="ORF">Cadr_000016728</name>
</gene>
<dbReference type="EMBL" id="JWIN03000012">
    <property type="protein sequence ID" value="KAB1269658.1"/>
    <property type="molecule type" value="Genomic_DNA"/>
</dbReference>
<evidence type="ECO:0000256" key="1">
    <source>
        <dbReference type="ARBA" id="ARBA00004123"/>
    </source>
</evidence>
<dbReference type="GO" id="GO:0008270">
    <property type="term" value="F:zinc ion binding"/>
    <property type="evidence" value="ECO:0007669"/>
    <property type="project" value="UniProtKB-KW"/>
</dbReference>
<dbReference type="GO" id="GO:0005634">
    <property type="term" value="C:nucleus"/>
    <property type="evidence" value="ECO:0007669"/>
    <property type="project" value="UniProtKB-SubCell"/>
</dbReference>
<keyword evidence="10" id="KW-1185">Reference proteome</keyword>
<dbReference type="PANTHER" id="PTHR23067">
    <property type="entry name" value="DOUBLE-STRANDED RNA-BINDING ZINC FINGER PROTEIN"/>
    <property type="match status" value="1"/>
</dbReference>
<proteinExistence type="predicted"/>
<dbReference type="GO" id="GO:0043025">
    <property type="term" value="C:neuronal cell body"/>
    <property type="evidence" value="ECO:0007669"/>
    <property type="project" value="TreeGrafter"/>
</dbReference>
<dbReference type="PROSITE" id="PS00028">
    <property type="entry name" value="ZINC_FINGER_C2H2_1"/>
    <property type="match status" value="1"/>
</dbReference>
<dbReference type="SUPFAM" id="SSF57667">
    <property type="entry name" value="beta-beta-alpha zinc fingers"/>
    <property type="match status" value="1"/>
</dbReference>
<name>A0A5N4DEV2_CAMDR</name>
<dbReference type="InterPro" id="IPR036236">
    <property type="entry name" value="Znf_C2H2_sf"/>
</dbReference>
<feature type="compositionally biased region" description="Low complexity" evidence="7">
    <location>
        <begin position="45"/>
        <end position="58"/>
    </location>
</feature>
<dbReference type="AlphaFoldDB" id="A0A5N4DEV2"/>
<evidence type="ECO:0000256" key="3">
    <source>
        <dbReference type="ARBA" id="ARBA00022737"/>
    </source>
</evidence>
<feature type="compositionally biased region" description="Polar residues" evidence="7">
    <location>
        <begin position="1"/>
        <end position="15"/>
    </location>
</feature>
<dbReference type="FunFam" id="3.30.160.60:FF:000121">
    <property type="entry name" value="zinc finger protein 385B isoform X1"/>
    <property type="match status" value="1"/>
</dbReference>
<evidence type="ECO:0000256" key="2">
    <source>
        <dbReference type="ARBA" id="ARBA00022723"/>
    </source>
</evidence>
<dbReference type="InterPro" id="IPR013087">
    <property type="entry name" value="Znf_C2H2_type"/>
</dbReference>
<keyword evidence="5" id="KW-0862">Zinc</keyword>
<feature type="compositionally biased region" description="Pro residues" evidence="7">
    <location>
        <begin position="264"/>
        <end position="276"/>
    </location>
</feature>
<dbReference type="PANTHER" id="PTHR23067:SF13">
    <property type="entry name" value="ZINC FINGER PROTEIN 385A"/>
    <property type="match status" value="1"/>
</dbReference>
<keyword evidence="4" id="KW-0863">Zinc-finger</keyword>
<dbReference type="InterPro" id="IPR051845">
    <property type="entry name" value="Znf385"/>
</dbReference>
<reference evidence="9 10" key="1">
    <citation type="journal article" date="2019" name="Mol. Ecol. Resour.">
        <title>Improving Illumina assemblies with Hi-C and long reads: an example with the North African dromedary.</title>
        <authorList>
            <person name="Elbers J.P."/>
            <person name="Rogers M.F."/>
            <person name="Perelman P.L."/>
            <person name="Proskuryakova A.A."/>
            <person name="Serdyukova N.A."/>
            <person name="Johnson W.E."/>
            <person name="Horin P."/>
            <person name="Corander J."/>
            <person name="Murphy D."/>
            <person name="Burger P.A."/>
        </authorList>
    </citation>
    <scope>NUCLEOTIDE SEQUENCE [LARGE SCALE GENOMIC DNA]</scope>
    <source>
        <strain evidence="9">Drom800</strain>
        <tissue evidence="9">Blood</tissue>
    </source>
</reference>
<evidence type="ECO:0000259" key="8">
    <source>
        <dbReference type="PROSITE" id="PS00028"/>
    </source>
</evidence>
<comment type="caution">
    <text evidence="9">The sequence shown here is derived from an EMBL/GenBank/DDBJ whole genome shotgun (WGS) entry which is preliminary data.</text>
</comment>
<feature type="region of interest" description="Disordered" evidence="7">
    <location>
        <begin position="217"/>
        <end position="279"/>
    </location>
</feature>
<accession>A0A5N4DEV2</accession>
<dbReference type="Proteomes" id="UP000299084">
    <property type="component" value="Unassembled WGS sequence"/>
</dbReference>
<evidence type="ECO:0000313" key="9">
    <source>
        <dbReference type="EMBL" id="KAB1269658.1"/>
    </source>
</evidence>
<protein>
    <submittedName>
        <fullName evidence="9">Zinc finger protein 385A</fullName>
    </submittedName>
</protein>
<feature type="compositionally biased region" description="Pro residues" evidence="7">
    <location>
        <begin position="59"/>
        <end position="77"/>
    </location>
</feature>
<evidence type="ECO:0000313" key="10">
    <source>
        <dbReference type="Proteomes" id="UP000299084"/>
    </source>
</evidence>
<comment type="subcellular location">
    <subcellularLocation>
        <location evidence="1">Nucleus</location>
    </subcellularLocation>
</comment>
<evidence type="ECO:0000256" key="7">
    <source>
        <dbReference type="SAM" id="MobiDB-lite"/>
    </source>
</evidence>
<dbReference type="Pfam" id="PF12874">
    <property type="entry name" value="zf-met"/>
    <property type="match status" value="1"/>
</dbReference>
<feature type="region of interest" description="Disordered" evidence="7">
    <location>
        <begin position="1"/>
        <end position="99"/>
    </location>
</feature>
<feature type="compositionally biased region" description="Basic and acidic residues" evidence="7">
    <location>
        <begin position="20"/>
        <end position="34"/>
    </location>
</feature>
<dbReference type="GO" id="GO:0010609">
    <property type="term" value="P:mRNA localization resulting in post-transcriptional regulation of gene expression"/>
    <property type="evidence" value="ECO:0007669"/>
    <property type="project" value="TreeGrafter"/>
</dbReference>
<dbReference type="Gene3D" id="3.30.160.60">
    <property type="entry name" value="Classic Zinc Finger"/>
    <property type="match status" value="1"/>
</dbReference>
<feature type="domain" description="C2H2-type" evidence="8">
    <location>
        <begin position="201"/>
        <end position="223"/>
    </location>
</feature>
<evidence type="ECO:0000256" key="4">
    <source>
        <dbReference type="ARBA" id="ARBA00022771"/>
    </source>
</evidence>
<sequence length="301" mass="31396">MTCSPSPDCSDTVNPGDSGAARRRDSGRGREEPPGRPLLEPWVPGSPLLPSSPAAGSAPAPPRPASAPPSTPPPRTPSPARTAPGTERRGTPGARVPSMILGSLSRAGPLPLLRQPPIMQPPLDLKQILPFPLEPAPTLGLFSNYSTVSSSLLGGPTLLLRVIRPIPTTGAAPTNGPCAEGCTLPHFGGPLLKTKRPIISCNVCQIRFNSQSQAEAHYKGNRHARRVKGIEAAKTRGREPGVREPGDPAPPGGSPLSGDGGAPRPAPTPPLPPPKPRTLWSLQHISSRRHRDGVAGKPNPY</sequence>
<keyword evidence="2" id="KW-0479">Metal-binding</keyword>
<keyword evidence="6" id="KW-0539">Nucleus</keyword>